<dbReference type="GO" id="GO:0016705">
    <property type="term" value="F:oxidoreductase activity, acting on paired donors, with incorporation or reduction of molecular oxygen"/>
    <property type="evidence" value="ECO:0007669"/>
    <property type="project" value="InterPro"/>
</dbReference>
<dbReference type="PANTHER" id="PTHR46300">
    <property type="entry name" value="P450, PUTATIVE (EUROFUNG)-RELATED-RELATED"/>
    <property type="match status" value="1"/>
</dbReference>
<keyword evidence="6 10" id="KW-0560">Oxidoreductase</keyword>
<evidence type="ECO:0000256" key="6">
    <source>
        <dbReference type="ARBA" id="ARBA00023002"/>
    </source>
</evidence>
<dbReference type="GO" id="GO:0005506">
    <property type="term" value="F:iron ion binding"/>
    <property type="evidence" value="ECO:0007669"/>
    <property type="project" value="InterPro"/>
</dbReference>
<evidence type="ECO:0000313" key="12">
    <source>
        <dbReference type="Proteomes" id="UP001222325"/>
    </source>
</evidence>
<dbReference type="InterPro" id="IPR001128">
    <property type="entry name" value="Cyt_P450"/>
</dbReference>
<proteinExistence type="inferred from homology"/>
<evidence type="ECO:0000256" key="5">
    <source>
        <dbReference type="ARBA" id="ARBA00022723"/>
    </source>
</evidence>
<sequence>MSFETPTLIWAIALGALGVLLYVSRARKVRSKLPLPPGPKKLPLLGNILDISANHAWKQYTEWSKEYNTDILHLDLAGSSLIVLSSLKATEDLLEKRSSMYSDRQEPRFPMMSELMGWDFNIAFMKYGTPIVVWLPLRMHRRLFNQGFTAKASQKYLPKQLVATHGLIRQLLHTPDAFMDHFRHWAAEIIMSITYGIEIQPKEDPYVLLAHKAISTMSDAGIPGKHIVDSFPVLKRMPAWLPGTSFKRQAQGWYKLARAMADAPFSETKRQISSGIASSSFIADGLQTLKNAEAIYYTESALKATAATMFIGGADTSVTALEIFVLAMLSNPEAQRRAQAEIDAVTGARYIPDFADEASMPYVAAVVKEVLRWRNVLPIAVPHYTAFEDNYRGYRIPAGSMVIGNTWAILHDEVSYPDPYAFEPERFLLDGKINPAVQSPDIAFGYGRRLCPGRHAAVAGVWIAVVSILATLDIMKLRDERGEEIEPTYEFGPGLISQPLPFKCAIKPRSSATAALIRATADQA</sequence>
<dbReference type="SUPFAM" id="SSF48264">
    <property type="entry name" value="Cytochrome P450"/>
    <property type="match status" value="1"/>
</dbReference>
<dbReference type="GO" id="GO:0004497">
    <property type="term" value="F:monooxygenase activity"/>
    <property type="evidence" value="ECO:0007669"/>
    <property type="project" value="UniProtKB-KW"/>
</dbReference>
<dbReference type="PROSITE" id="PS00086">
    <property type="entry name" value="CYTOCHROME_P450"/>
    <property type="match status" value="1"/>
</dbReference>
<evidence type="ECO:0000313" key="11">
    <source>
        <dbReference type="EMBL" id="KAJ7101256.1"/>
    </source>
</evidence>
<keyword evidence="8 10" id="KW-0503">Monooxygenase</keyword>
<gene>
    <name evidence="11" type="ORF">B0H15DRAFT_899017</name>
</gene>
<evidence type="ECO:0000256" key="1">
    <source>
        <dbReference type="ARBA" id="ARBA00001971"/>
    </source>
</evidence>
<comment type="caution">
    <text evidence="11">The sequence shown here is derived from an EMBL/GenBank/DDBJ whole genome shotgun (WGS) entry which is preliminary data.</text>
</comment>
<comment type="pathway">
    <text evidence="2">Secondary metabolite biosynthesis.</text>
</comment>
<keyword evidence="5 9" id="KW-0479">Metal-binding</keyword>
<dbReference type="PRINTS" id="PR00463">
    <property type="entry name" value="EP450I"/>
</dbReference>
<keyword evidence="7 9" id="KW-0408">Iron</keyword>
<dbReference type="Proteomes" id="UP001222325">
    <property type="component" value="Unassembled WGS sequence"/>
</dbReference>
<protein>
    <submittedName>
        <fullName evidence="11">Cytochrome P450</fullName>
    </submittedName>
</protein>
<dbReference type="InterPro" id="IPR050364">
    <property type="entry name" value="Cytochrome_P450_fung"/>
</dbReference>
<evidence type="ECO:0000256" key="2">
    <source>
        <dbReference type="ARBA" id="ARBA00005179"/>
    </source>
</evidence>
<dbReference type="EMBL" id="JARJCN010000004">
    <property type="protein sequence ID" value="KAJ7101256.1"/>
    <property type="molecule type" value="Genomic_DNA"/>
</dbReference>
<keyword evidence="12" id="KW-1185">Reference proteome</keyword>
<evidence type="ECO:0000256" key="7">
    <source>
        <dbReference type="ARBA" id="ARBA00023004"/>
    </source>
</evidence>
<comment type="similarity">
    <text evidence="3 10">Belongs to the cytochrome P450 family.</text>
</comment>
<comment type="cofactor">
    <cofactor evidence="1 9">
        <name>heme</name>
        <dbReference type="ChEBI" id="CHEBI:30413"/>
    </cofactor>
</comment>
<dbReference type="Gene3D" id="1.10.630.10">
    <property type="entry name" value="Cytochrome P450"/>
    <property type="match status" value="1"/>
</dbReference>
<evidence type="ECO:0000256" key="10">
    <source>
        <dbReference type="RuleBase" id="RU000461"/>
    </source>
</evidence>
<evidence type="ECO:0000256" key="9">
    <source>
        <dbReference type="PIRSR" id="PIRSR602401-1"/>
    </source>
</evidence>
<reference evidence="11" key="1">
    <citation type="submission" date="2023-03" db="EMBL/GenBank/DDBJ databases">
        <title>Massive genome expansion in bonnet fungi (Mycena s.s.) driven by repeated elements and novel gene families across ecological guilds.</title>
        <authorList>
            <consortium name="Lawrence Berkeley National Laboratory"/>
            <person name="Harder C.B."/>
            <person name="Miyauchi S."/>
            <person name="Viragh M."/>
            <person name="Kuo A."/>
            <person name="Thoen E."/>
            <person name="Andreopoulos B."/>
            <person name="Lu D."/>
            <person name="Skrede I."/>
            <person name="Drula E."/>
            <person name="Henrissat B."/>
            <person name="Morin E."/>
            <person name="Kohler A."/>
            <person name="Barry K."/>
            <person name="LaButti K."/>
            <person name="Morin E."/>
            <person name="Salamov A."/>
            <person name="Lipzen A."/>
            <person name="Mereny Z."/>
            <person name="Hegedus B."/>
            <person name="Baldrian P."/>
            <person name="Stursova M."/>
            <person name="Weitz H."/>
            <person name="Taylor A."/>
            <person name="Grigoriev I.V."/>
            <person name="Nagy L.G."/>
            <person name="Martin F."/>
            <person name="Kauserud H."/>
        </authorList>
    </citation>
    <scope>NUCLEOTIDE SEQUENCE</scope>
    <source>
        <strain evidence="11">CBHHK173m</strain>
    </source>
</reference>
<dbReference type="InterPro" id="IPR036396">
    <property type="entry name" value="Cyt_P450_sf"/>
</dbReference>
<dbReference type="InterPro" id="IPR002401">
    <property type="entry name" value="Cyt_P450_E_grp-I"/>
</dbReference>
<dbReference type="CDD" id="cd11065">
    <property type="entry name" value="CYP64-like"/>
    <property type="match status" value="1"/>
</dbReference>
<dbReference type="PANTHER" id="PTHR46300:SF7">
    <property type="entry name" value="P450, PUTATIVE (EUROFUNG)-RELATED"/>
    <property type="match status" value="1"/>
</dbReference>
<evidence type="ECO:0000256" key="4">
    <source>
        <dbReference type="ARBA" id="ARBA00022617"/>
    </source>
</evidence>
<dbReference type="InterPro" id="IPR017972">
    <property type="entry name" value="Cyt_P450_CS"/>
</dbReference>
<evidence type="ECO:0000256" key="3">
    <source>
        <dbReference type="ARBA" id="ARBA00010617"/>
    </source>
</evidence>
<dbReference type="AlphaFoldDB" id="A0AAD6UEX8"/>
<name>A0AAD6UEX8_9AGAR</name>
<feature type="binding site" description="axial binding residue" evidence="9">
    <location>
        <position position="451"/>
    </location>
    <ligand>
        <name>heme</name>
        <dbReference type="ChEBI" id="CHEBI:30413"/>
    </ligand>
    <ligandPart>
        <name>Fe</name>
        <dbReference type="ChEBI" id="CHEBI:18248"/>
    </ligandPart>
</feature>
<evidence type="ECO:0000256" key="8">
    <source>
        <dbReference type="ARBA" id="ARBA00023033"/>
    </source>
</evidence>
<organism evidence="11 12">
    <name type="scientific">Mycena belliarum</name>
    <dbReference type="NCBI Taxonomy" id="1033014"/>
    <lineage>
        <taxon>Eukaryota</taxon>
        <taxon>Fungi</taxon>
        <taxon>Dikarya</taxon>
        <taxon>Basidiomycota</taxon>
        <taxon>Agaricomycotina</taxon>
        <taxon>Agaricomycetes</taxon>
        <taxon>Agaricomycetidae</taxon>
        <taxon>Agaricales</taxon>
        <taxon>Marasmiineae</taxon>
        <taxon>Mycenaceae</taxon>
        <taxon>Mycena</taxon>
    </lineage>
</organism>
<dbReference type="GO" id="GO:0020037">
    <property type="term" value="F:heme binding"/>
    <property type="evidence" value="ECO:0007669"/>
    <property type="project" value="InterPro"/>
</dbReference>
<dbReference type="Pfam" id="PF00067">
    <property type="entry name" value="p450"/>
    <property type="match status" value="1"/>
</dbReference>
<keyword evidence="4 9" id="KW-0349">Heme</keyword>
<accession>A0AAD6UEX8</accession>